<evidence type="ECO:0000256" key="8">
    <source>
        <dbReference type="ARBA" id="ARBA00048668"/>
    </source>
</evidence>
<dbReference type="AlphaFoldDB" id="A0A0R1KE28"/>
<dbReference type="SUPFAM" id="SSF51690">
    <property type="entry name" value="Nicotinate/Quinolinate PRTase C-terminal domain-like"/>
    <property type="match status" value="1"/>
</dbReference>
<dbReference type="FunFam" id="3.20.20.70:FF:000076">
    <property type="entry name" value="Nicotinate phosphoribosyltransferase"/>
    <property type="match status" value="1"/>
</dbReference>
<keyword evidence="6 9" id="KW-0662">Pyridine nucleotide biosynthesis</keyword>
<evidence type="ECO:0000256" key="1">
    <source>
        <dbReference type="ARBA" id="ARBA00004952"/>
    </source>
</evidence>
<evidence type="ECO:0000256" key="4">
    <source>
        <dbReference type="ARBA" id="ARBA00022553"/>
    </source>
</evidence>
<proteinExistence type="inferred from homology"/>
<feature type="domain" description="Nicotinate phosphoribosyltransferase N-terminal" evidence="11">
    <location>
        <begin position="12"/>
        <end position="136"/>
    </location>
</feature>
<dbReference type="Pfam" id="PF17767">
    <property type="entry name" value="NAPRTase_N"/>
    <property type="match status" value="1"/>
</dbReference>
<dbReference type="NCBIfam" id="NF006697">
    <property type="entry name" value="PRK09243.1-4"/>
    <property type="match status" value="1"/>
</dbReference>
<dbReference type="EMBL" id="AZDZ01000019">
    <property type="protein sequence ID" value="KRK79145.1"/>
    <property type="molecule type" value="Genomic_DNA"/>
</dbReference>
<dbReference type="InterPro" id="IPR036068">
    <property type="entry name" value="Nicotinate_pribotase-like_C"/>
</dbReference>
<dbReference type="STRING" id="1423775.FD03_GL001509"/>
<comment type="PTM">
    <text evidence="9">Transiently phosphorylated on a His residue during the reaction cycle. Phosphorylation strongly increases the affinity for substrates and increases the rate of nicotinate D-ribonucleotide production. Dephosphorylation regenerates the low-affinity form of the enzyme, leading to product release.</text>
</comment>
<comment type="function">
    <text evidence="9">Catalyzes the first step in the biosynthesis of NAD from nicotinic acid, the ATP-dependent synthesis of beta-nicotinate D-ribonucleotide from nicotinate and 5-phospho-D-ribose 1-phosphate.</text>
</comment>
<dbReference type="Pfam" id="PF04095">
    <property type="entry name" value="NAPRTase"/>
    <property type="match status" value="1"/>
</dbReference>
<keyword evidence="14" id="KW-1185">Reference proteome</keyword>
<dbReference type="OrthoDB" id="9770610at2"/>
<evidence type="ECO:0000256" key="6">
    <source>
        <dbReference type="ARBA" id="ARBA00022642"/>
    </source>
</evidence>
<dbReference type="GO" id="GO:0047280">
    <property type="term" value="F:nicotinamide phosphoribosyltransferase activity"/>
    <property type="evidence" value="ECO:0007669"/>
    <property type="project" value="UniProtKB-ARBA"/>
</dbReference>
<dbReference type="EC" id="6.3.4.21" evidence="3 9"/>
<organism evidence="13 14">
    <name type="scientific">Companilactobacillus nodensis DSM 19682 = JCM 14932 = NBRC 107160</name>
    <dbReference type="NCBI Taxonomy" id="1423775"/>
    <lineage>
        <taxon>Bacteria</taxon>
        <taxon>Bacillati</taxon>
        <taxon>Bacillota</taxon>
        <taxon>Bacilli</taxon>
        <taxon>Lactobacillales</taxon>
        <taxon>Lactobacillaceae</taxon>
        <taxon>Companilactobacillus</taxon>
    </lineage>
</organism>
<dbReference type="InterPro" id="IPR041619">
    <property type="entry name" value="NAPRTase_C"/>
</dbReference>
<gene>
    <name evidence="13" type="ORF">FD03_GL001509</name>
</gene>
<dbReference type="InterPro" id="IPR040727">
    <property type="entry name" value="NAPRTase_N"/>
</dbReference>
<keyword evidence="5 9" id="KW-0436">Ligase</keyword>
<feature type="domain" description="Nicotinate/nicotinamide phosphoribosyltransferase" evidence="10">
    <location>
        <begin position="158"/>
        <end position="338"/>
    </location>
</feature>
<evidence type="ECO:0000256" key="5">
    <source>
        <dbReference type="ARBA" id="ARBA00022598"/>
    </source>
</evidence>
<dbReference type="SUPFAM" id="SSF54675">
    <property type="entry name" value="Nicotinate/Quinolinate PRTase N-terminal domain-like"/>
    <property type="match status" value="1"/>
</dbReference>
<dbReference type="GO" id="GO:0005829">
    <property type="term" value="C:cytosol"/>
    <property type="evidence" value="ECO:0007669"/>
    <property type="project" value="TreeGrafter"/>
</dbReference>
<comment type="pathway">
    <text evidence="1 9">Cofactor biosynthesis; NAD(+) biosynthesis; nicotinate D-ribonucleotide from nicotinate: step 1/1.</text>
</comment>
<dbReference type="InterPro" id="IPR041525">
    <property type="entry name" value="N/Namide_PRibTrfase"/>
</dbReference>
<feature type="domain" description="Nicotinate phosphoribosyltransferase C-terminal" evidence="12">
    <location>
        <begin position="362"/>
        <end position="472"/>
    </location>
</feature>
<keyword evidence="4" id="KW-0597">Phosphoprotein</keyword>
<dbReference type="PIRSF" id="PIRSF000484">
    <property type="entry name" value="NAPRT"/>
    <property type="match status" value="1"/>
</dbReference>
<sequence>MMTQYQDEGLTLHTDYYELNMMYTYWKKGLHNRQAVFECYFRNLPFDNGYAIFAGLEHVIDYLNNLKFSDSDIEYLREYGEFDEDFLRWLKDMTFNCTIRSAKEGDLVFNEEPIFQVEGPLAQCQLIETAVLNIINYQTLVATKAARIKTVCGDDPVLEFGSRRAQEVDAALWGSRASYIGGFDATSNVLAGKLFGIPISGTHAHALVQTYRNEYEAFKAYAETHKNCVFLVDTYDTLKSGVPSAIKVAKEMGDKINFQGVRIDSGDMAYISKRVREQLDEAGFTDAMIYASNDLDEKTILNLKMQDAKIDVWGIGTKNITAFDQPALGAVYKLVSIEDNRGNMMDTLKLSSNAVKISTPGKKQVWRITNNQKNNKSEGDYVTLWNEDPRKHSSLYMFHPQYTYINKTVEDFQAEPLLHDVFEDGKQVYQSPSVQDIRAYCAKNLDSLWDEYKRILNPQIYPVDLSSKLYSHKMKYIEKIRNDVNNIRIGD</sequence>
<dbReference type="Gene3D" id="3.20.140.10">
    <property type="entry name" value="nicotinate phosphoribosyltransferase"/>
    <property type="match status" value="1"/>
</dbReference>
<dbReference type="InterPro" id="IPR013785">
    <property type="entry name" value="Aldolase_TIM"/>
</dbReference>
<dbReference type="NCBIfam" id="NF006695">
    <property type="entry name" value="PRK09243.1-2"/>
    <property type="match status" value="1"/>
</dbReference>
<evidence type="ECO:0000256" key="7">
    <source>
        <dbReference type="ARBA" id="ARBA00022679"/>
    </source>
</evidence>
<dbReference type="NCBIfam" id="NF006694">
    <property type="entry name" value="PRK09243.1-1"/>
    <property type="match status" value="1"/>
</dbReference>
<evidence type="ECO:0000259" key="11">
    <source>
        <dbReference type="Pfam" id="PF17767"/>
    </source>
</evidence>
<evidence type="ECO:0000256" key="9">
    <source>
        <dbReference type="RuleBase" id="RU365100"/>
    </source>
</evidence>
<dbReference type="GO" id="GO:0034355">
    <property type="term" value="P:NAD+ biosynthetic process via the salvage pathway"/>
    <property type="evidence" value="ECO:0007669"/>
    <property type="project" value="UniProtKB-ARBA"/>
</dbReference>
<dbReference type="InterPro" id="IPR007229">
    <property type="entry name" value="Nic_PRibTrfase-Fam"/>
</dbReference>
<reference evidence="13 14" key="1">
    <citation type="journal article" date="2015" name="Genome Announc.">
        <title>Expanding the biotechnology potential of lactobacilli through comparative genomics of 213 strains and associated genera.</title>
        <authorList>
            <person name="Sun Z."/>
            <person name="Harris H.M."/>
            <person name="McCann A."/>
            <person name="Guo C."/>
            <person name="Argimon S."/>
            <person name="Zhang W."/>
            <person name="Yang X."/>
            <person name="Jeffery I.B."/>
            <person name="Cooney J.C."/>
            <person name="Kagawa T.F."/>
            <person name="Liu W."/>
            <person name="Song Y."/>
            <person name="Salvetti E."/>
            <person name="Wrobel A."/>
            <person name="Rasinkangas P."/>
            <person name="Parkhill J."/>
            <person name="Rea M.C."/>
            <person name="O'Sullivan O."/>
            <person name="Ritari J."/>
            <person name="Douillard F.P."/>
            <person name="Paul Ross R."/>
            <person name="Yang R."/>
            <person name="Briner A.E."/>
            <person name="Felis G.E."/>
            <person name="de Vos W.M."/>
            <person name="Barrangou R."/>
            <person name="Klaenhammer T.R."/>
            <person name="Caufield P.W."/>
            <person name="Cui Y."/>
            <person name="Zhang H."/>
            <person name="O'Toole P.W."/>
        </authorList>
    </citation>
    <scope>NUCLEOTIDE SEQUENCE [LARGE SCALE GENOMIC DNA]</scope>
    <source>
        <strain evidence="13 14">DSM 19682</strain>
    </source>
</reference>
<dbReference type="CDD" id="cd01570">
    <property type="entry name" value="NAPRTase_A"/>
    <property type="match status" value="1"/>
</dbReference>
<dbReference type="NCBIfam" id="NF009131">
    <property type="entry name" value="PRK12484.1"/>
    <property type="match status" value="1"/>
</dbReference>
<dbReference type="Pfam" id="PF17956">
    <property type="entry name" value="NAPRTase_C"/>
    <property type="match status" value="1"/>
</dbReference>
<dbReference type="GO" id="GO:0004516">
    <property type="term" value="F:nicotinate phosphoribosyltransferase activity"/>
    <property type="evidence" value="ECO:0007669"/>
    <property type="project" value="UniProtKB-UniRule"/>
</dbReference>
<evidence type="ECO:0000259" key="12">
    <source>
        <dbReference type="Pfam" id="PF17956"/>
    </source>
</evidence>
<evidence type="ECO:0000313" key="14">
    <source>
        <dbReference type="Proteomes" id="UP000051248"/>
    </source>
</evidence>
<accession>A0A0R1KE28</accession>
<dbReference type="InterPro" id="IPR006405">
    <property type="entry name" value="Nic_PRibTrfase_pncB"/>
</dbReference>
<keyword evidence="7 9" id="KW-0808">Transferase</keyword>
<dbReference type="UniPathway" id="UPA00253">
    <property type="reaction ID" value="UER00457"/>
</dbReference>
<comment type="similarity">
    <text evidence="2 9">Belongs to the NAPRTase family.</text>
</comment>
<evidence type="ECO:0000256" key="3">
    <source>
        <dbReference type="ARBA" id="ARBA00013236"/>
    </source>
</evidence>
<evidence type="ECO:0000259" key="10">
    <source>
        <dbReference type="Pfam" id="PF04095"/>
    </source>
</evidence>
<dbReference type="Gene3D" id="3.20.20.70">
    <property type="entry name" value="Aldolase class I"/>
    <property type="match status" value="1"/>
</dbReference>
<protein>
    <recommendedName>
        <fullName evidence="3 9">Nicotinate phosphoribosyltransferase</fullName>
        <ecNumber evidence="3 9">6.3.4.21</ecNumber>
    </recommendedName>
</protein>
<comment type="caution">
    <text evidence="13">The sequence shown here is derived from an EMBL/GenBank/DDBJ whole genome shotgun (WGS) entry which is preliminary data.</text>
</comment>
<comment type="catalytic activity">
    <reaction evidence="8 9">
        <text>5-phospho-alpha-D-ribose 1-diphosphate + nicotinate + ATP + H2O = nicotinate beta-D-ribonucleotide + ADP + phosphate + diphosphate</text>
        <dbReference type="Rhea" id="RHEA:36163"/>
        <dbReference type="ChEBI" id="CHEBI:15377"/>
        <dbReference type="ChEBI" id="CHEBI:30616"/>
        <dbReference type="ChEBI" id="CHEBI:32544"/>
        <dbReference type="ChEBI" id="CHEBI:33019"/>
        <dbReference type="ChEBI" id="CHEBI:43474"/>
        <dbReference type="ChEBI" id="CHEBI:57502"/>
        <dbReference type="ChEBI" id="CHEBI:58017"/>
        <dbReference type="ChEBI" id="CHEBI:456216"/>
        <dbReference type="EC" id="6.3.4.21"/>
    </reaction>
</comment>
<dbReference type="NCBIfam" id="TIGR01513">
    <property type="entry name" value="NAPRTase_put"/>
    <property type="match status" value="1"/>
</dbReference>
<evidence type="ECO:0000256" key="2">
    <source>
        <dbReference type="ARBA" id="ARBA00010897"/>
    </source>
</evidence>
<dbReference type="Proteomes" id="UP000051248">
    <property type="component" value="Unassembled WGS sequence"/>
</dbReference>
<dbReference type="RefSeq" id="WP_025023061.1">
    <property type="nucleotide sequence ID" value="NZ_AZDZ01000019.1"/>
</dbReference>
<dbReference type="PANTHER" id="PTHR11098">
    <property type="entry name" value="NICOTINATE PHOSPHORIBOSYLTRANSFERASE"/>
    <property type="match status" value="1"/>
</dbReference>
<evidence type="ECO:0000313" key="13">
    <source>
        <dbReference type="EMBL" id="KRK79145.1"/>
    </source>
</evidence>
<dbReference type="PANTHER" id="PTHR11098:SF1">
    <property type="entry name" value="NICOTINATE PHOSPHORIBOSYLTRANSFERASE"/>
    <property type="match status" value="1"/>
</dbReference>
<keyword evidence="13" id="KW-0328">Glycosyltransferase</keyword>
<dbReference type="PATRIC" id="fig|1423775.4.peg.1539"/>
<dbReference type="eggNOG" id="COG1488">
    <property type="taxonomic scope" value="Bacteria"/>
</dbReference>
<name>A0A0R1KE28_9LACO</name>